<comment type="similarity">
    <text evidence="1 6">Belongs to the SecB family.</text>
</comment>
<dbReference type="GO" id="GO:0006457">
    <property type="term" value="P:protein folding"/>
    <property type="evidence" value="ECO:0007669"/>
    <property type="project" value="UniProtKB-UniRule"/>
</dbReference>
<keyword evidence="6" id="KW-0963">Cytoplasm</keyword>
<dbReference type="AlphaFoldDB" id="A0A369QES0"/>
<organism evidence="8 9">
    <name type="scientific">Alteripontixanthobacter maritimus</name>
    <dbReference type="NCBI Taxonomy" id="2161824"/>
    <lineage>
        <taxon>Bacteria</taxon>
        <taxon>Pseudomonadati</taxon>
        <taxon>Pseudomonadota</taxon>
        <taxon>Alphaproteobacteria</taxon>
        <taxon>Sphingomonadales</taxon>
        <taxon>Erythrobacteraceae</taxon>
        <taxon>Alteripontixanthobacter</taxon>
    </lineage>
</organism>
<dbReference type="Proteomes" id="UP000253727">
    <property type="component" value="Unassembled WGS sequence"/>
</dbReference>
<dbReference type="NCBIfam" id="TIGR00809">
    <property type="entry name" value="secB"/>
    <property type="match status" value="1"/>
</dbReference>
<evidence type="ECO:0000313" key="9">
    <source>
        <dbReference type="Proteomes" id="UP000253727"/>
    </source>
</evidence>
<dbReference type="GO" id="GO:0015031">
    <property type="term" value="P:protein transport"/>
    <property type="evidence" value="ECO:0007669"/>
    <property type="project" value="UniProtKB-UniRule"/>
</dbReference>
<dbReference type="GO" id="GO:0051082">
    <property type="term" value="F:unfolded protein binding"/>
    <property type="evidence" value="ECO:0007669"/>
    <property type="project" value="InterPro"/>
</dbReference>
<keyword evidence="4 6" id="KW-0811">Translocation</keyword>
<name>A0A369QES0_9SPHN</name>
<dbReference type="HAMAP" id="MF_00821">
    <property type="entry name" value="SecB"/>
    <property type="match status" value="1"/>
</dbReference>
<evidence type="ECO:0000256" key="7">
    <source>
        <dbReference type="SAM" id="MobiDB-lite"/>
    </source>
</evidence>
<reference evidence="8 9" key="1">
    <citation type="submission" date="2018-04" db="EMBL/GenBank/DDBJ databases">
        <title>Altererythrobacter sp. HME9302 genome sequencing and assembly.</title>
        <authorList>
            <person name="Kang H."/>
            <person name="Kim H."/>
            <person name="Joh K."/>
        </authorList>
    </citation>
    <scope>NUCLEOTIDE SEQUENCE [LARGE SCALE GENOMIC DNA]</scope>
    <source>
        <strain evidence="8 9">HME9302</strain>
    </source>
</reference>
<dbReference type="OrthoDB" id="9795145at2"/>
<sequence length="189" mass="20709">MADENENGPDILTDLDMDPVDNGPDAAALNGEDTQPVAGIINQYVKDLSVENPNAPDCFQWQEQPAIDLQFNIGARKVNEELQEVELKLQVTASTEQGKVYIVELSYCGLVGVRNLPPEHEHAFLFAEAPRILFPFVRRIVADATRDTGFQPLMLDPIDFNGLYMQQLEQKAQQEAAAEAAGGSPVGNA</sequence>
<evidence type="ECO:0000256" key="2">
    <source>
        <dbReference type="ARBA" id="ARBA00022448"/>
    </source>
</evidence>
<proteinExistence type="inferred from homology"/>
<comment type="function">
    <text evidence="6">One of the proteins required for the normal export of preproteins out of the cell cytoplasm. It is a molecular chaperone that binds to a subset of precursor proteins, maintaining them in a translocation-competent state. It also specifically binds to its receptor SecA.</text>
</comment>
<dbReference type="PANTHER" id="PTHR36918:SF1">
    <property type="entry name" value="PROTEIN-EXPORT PROTEIN SECB"/>
    <property type="match status" value="1"/>
</dbReference>
<dbReference type="SUPFAM" id="SSF54611">
    <property type="entry name" value="SecB-like"/>
    <property type="match status" value="1"/>
</dbReference>
<evidence type="ECO:0000256" key="4">
    <source>
        <dbReference type="ARBA" id="ARBA00023010"/>
    </source>
</evidence>
<evidence type="ECO:0000256" key="5">
    <source>
        <dbReference type="ARBA" id="ARBA00023186"/>
    </source>
</evidence>
<accession>A0A369QES0</accession>
<evidence type="ECO:0000256" key="1">
    <source>
        <dbReference type="ARBA" id="ARBA00009990"/>
    </source>
</evidence>
<dbReference type="Gene3D" id="3.10.420.10">
    <property type="entry name" value="SecB-like"/>
    <property type="match status" value="1"/>
</dbReference>
<dbReference type="InterPro" id="IPR035958">
    <property type="entry name" value="SecB-like_sf"/>
</dbReference>
<dbReference type="RefSeq" id="WP_115366877.1">
    <property type="nucleotide sequence ID" value="NZ_QBKA01000002.1"/>
</dbReference>
<comment type="caution">
    <text evidence="8">The sequence shown here is derived from an EMBL/GenBank/DDBJ whole genome shotgun (WGS) entry which is preliminary data.</text>
</comment>
<feature type="region of interest" description="Disordered" evidence="7">
    <location>
        <begin position="1"/>
        <end position="31"/>
    </location>
</feature>
<gene>
    <name evidence="6" type="primary">secB</name>
    <name evidence="8" type="ORF">HME9302_02004</name>
</gene>
<dbReference type="InterPro" id="IPR003708">
    <property type="entry name" value="SecB"/>
</dbReference>
<comment type="subunit">
    <text evidence="6">Homotetramer, a dimer of dimers. One homotetramer interacts with 1 SecA dimer.</text>
</comment>
<dbReference type="PANTHER" id="PTHR36918">
    <property type="match status" value="1"/>
</dbReference>
<dbReference type="GO" id="GO:0005737">
    <property type="term" value="C:cytoplasm"/>
    <property type="evidence" value="ECO:0007669"/>
    <property type="project" value="UniProtKB-SubCell"/>
</dbReference>
<evidence type="ECO:0000256" key="6">
    <source>
        <dbReference type="HAMAP-Rule" id="MF_00821"/>
    </source>
</evidence>
<comment type="subcellular location">
    <subcellularLocation>
        <location evidence="6">Cytoplasm</location>
    </subcellularLocation>
</comment>
<dbReference type="GO" id="GO:0051262">
    <property type="term" value="P:protein tetramerization"/>
    <property type="evidence" value="ECO:0007669"/>
    <property type="project" value="InterPro"/>
</dbReference>
<evidence type="ECO:0000256" key="3">
    <source>
        <dbReference type="ARBA" id="ARBA00022927"/>
    </source>
</evidence>
<keyword evidence="9" id="KW-1185">Reference proteome</keyword>
<keyword evidence="5 6" id="KW-0143">Chaperone</keyword>
<dbReference type="EMBL" id="QBKA01000002">
    <property type="protein sequence ID" value="RDC60788.1"/>
    <property type="molecule type" value="Genomic_DNA"/>
</dbReference>
<feature type="compositionally biased region" description="Acidic residues" evidence="7">
    <location>
        <begin position="1"/>
        <end position="19"/>
    </location>
</feature>
<evidence type="ECO:0000313" key="8">
    <source>
        <dbReference type="EMBL" id="RDC60788.1"/>
    </source>
</evidence>
<dbReference type="NCBIfam" id="NF004392">
    <property type="entry name" value="PRK05751.1-3"/>
    <property type="match status" value="1"/>
</dbReference>
<keyword evidence="3 6" id="KW-0653">Protein transport</keyword>
<protein>
    <recommendedName>
        <fullName evidence="6">Protein-export protein SecB</fullName>
    </recommendedName>
</protein>
<dbReference type="PRINTS" id="PR01594">
    <property type="entry name" value="SECBCHAPRONE"/>
</dbReference>
<keyword evidence="2 6" id="KW-0813">Transport</keyword>
<dbReference type="Pfam" id="PF02556">
    <property type="entry name" value="SecB"/>
    <property type="match status" value="1"/>
</dbReference>